<dbReference type="RefSeq" id="WP_157481142.1">
    <property type="nucleotide sequence ID" value="NZ_WOWP01000001.1"/>
</dbReference>
<evidence type="ECO:0000256" key="1">
    <source>
        <dbReference type="SAM" id="Phobius"/>
    </source>
</evidence>
<keyword evidence="1" id="KW-0472">Membrane</keyword>
<accession>A0A6N8HAG7</accession>
<dbReference type="InterPro" id="IPR058916">
    <property type="entry name" value="PH_40"/>
</dbReference>
<dbReference type="AlphaFoldDB" id="A0A6N8HAG7"/>
<comment type="caution">
    <text evidence="3">The sequence shown here is derived from an EMBL/GenBank/DDBJ whole genome shotgun (WGS) entry which is preliminary data.</text>
</comment>
<gene>
    <name evidence="3" type="ORF">GN157_00395</name>
</gene>
<proteinExistence type="predicted"/>
<reference evidence="3 4" key="1">
    <citation type="submission" date="2019-12" db="EMBL/GenBank/DDBJ databases">
        <authorList>
            <person name="Sun J.-Q."/>
        </authorList>
    </citation>
    <scope>NUCLEOTIDE SEQUENCE [LARGE SCALE GENOMIC DNA]</scope>
    <source>
        <strain evidence="3 4">JCM 17928</strain>
    </source>
</reference>
<name>A0A6N8HAG7_9FLAO</name>
<feature type="domain" description="PH" evidence="2">
    <location>
        <begin position="11"/>
        <end position="148"/>
    </location>
</feature>
<sequence length="187" mass="21801">MSETKFDFTTNKKRYVWKTVVPALAIPFGTGLFVYCLTGLLKPVFYAVALYGTLSLLIFLLPFLIIYYNHSKHNRHSIFHIINQGKEGIYNYTNNNIEITFTDDDIEKAEVVHSTHAYQKRKKQLPWHEIFYTVFTLKNGEQIIISSFTFSDIDFLQSTTVCFPITGFTRSWPLIKSHKTIPYIKRA</sequence>
<protein>
    <recommendedName>
        <fullName evidence="2">PH domain-containing protein</fullName>
    </recommendedName>
</protein>
<feature type="transmembrane region" description="Helical" evidence="1">
    <location>
        <begin position="20"/>
        <end position="40"/>
    </location>
</feature>
<keyword evidence="4" id="KW-1185">Reference proteome</keyword>
<evidence type="ECO:0000313" key="3">
    <source>
        <dbReference type="EMBL" id="MUV02156.1"/>
    </source>
</evidence>
<dbReference type="Proteomes" id="UP000433945">
    <property type="component" value="Unassembled WGS sequence"/>
</dbReference>
<evidence type="ECO:0000259" key="2">
    <source>
        <dbReference type="Pfam" id="PF26566"/>
    </source>
</evidence>
<keyword evidence="1" id="KW-1133">Transmembrane helix</keyword>
<dbReference type="EMBL" id="WOWP01000001">
    <property type="protein sequence ID" value="MUV02156.1"/>
    <property type="molecule type" value="Genomic_DNA"/>
</dbReference>
<dbReference type="Pfam" id="PF26566">
    <property type="entry name" value="PH_40"/>
    <property type="match status" value="1"/>
</dbReference>
<organism evidence="3 4">
    <name type="scientific">Flavobacterium rakeshii</name>
    <dbReference type="NCBI Taxonomy" id="1038845"/>
    <lineage>
        <taxon>Bacteria</taxon>
        <taxon>Pseudomonadati</taxon>
        <taxon>Bacteroidota</taxon>
        <taxon>Flavobacteriia</taxon>
        <taxon>Flavobacteriales</taxon>
        <taxon>Flavobacteriaceae</taxon>
        <taxon>Flavobacterium</taxon>
    </lineage>
</organism>
<evidence type="ECO:0000313" key="4">
    <source>
        <dbReference type="Proteomes" id="UP000433945"/>
    </source>
</evidence>
<feature type="transmembrane region" description="Helical" evidence="1">
    <location>
        <begin position="46"/>
        <end position="68"/>
    </location>
</feature>
<keyword evidence="1" id="KW-0812">Transmembrane</keyword>